<feature type="region of interest" description="Disordered" evidence="2">
    <location>
        <begin position="1"/>
        <end position="27"/>
    </location>
</feature>
<dbReference type="Pfam" id="PF00076">
    <property type="entry name" value="RRM_1"/>
    <property type="match status" value="2"/>
</dbReference>
<gene>
    <name evidence="4" type="ORF">CYCCA115_LOCUS1910</name>
</gene>
<evidence type="ECO:0000256" key="2">
    <source>
        <dbReference type="SAM" id="MobiDB-lite"/>
    </source>
</evidence>
<evidence type="ECO:0000313" key="5">
    <source>
        <dbReference type="Proteomes" id="UP001295423"/>
    </source>
</evidence>
<sequence length="319" mass="34562">MGDYYGHGGAEPAAPKQRQQMAAPQKSLDQGKIFVGGLSWATTEESLSFHFSQYGPVASVDIMRDRVTGDPRGFAFVVFREGSTVDLVMNEAKHEINHKVVDVKRAQARGVAPPSIHKKEDEERQEVRSNNNRQEGNSGSSPEQMGNKVFVGGIPPNVDRDGLRKIFEEFGVVVDAIVMMDQNTNRSRCFGFVTFENGSNGAQRAIEAQPLDVQGRHVEVKLATPKADQRRQPQTAAGSKHVGLRAGISASSSSSEYAGLAVAYGRSGWKAGYGSYAFGKAGWGVAGWEDFGEVPEKCGFSFSILKNTDGAPPAKRARH</sequence>
<dbReference type="EMBL" id="CAKOGP040000113">
    <property type="protein sequence ID" value="CAJ1930347.1"/>
    <property type="molecule type" value="Genomic_DNA"/>
</dbReference>
<evidence type="ECO:0000313" key="4">
    <source>
        <dbReference type="EMBL" id="CAJ1930347.1"/>
    </source>
</evidence>
<dbReference type="SMART" id="SM00360">
    <property type="entry name" value="RRM"/>
    <property type="match status" value="2"/>
</dbReference>
<dbReference type="InterPro" id="IPR053260">
    <property type="entry name" value="hnRNP"/>
</dbReference>
<dbReference type="InterPro" id="IPR012677">
    <property type="entry name" value="Nucleotide-bd_a/b_plait_sf"/>
</dbReference>
<proteinExistence type="predicted"/>
<evidence type="ECO:0000256" key="1">
    <source>
        <dbReference type="PROSITE-ProRule" id="PRU00176"/>
    </source>
</evidence>
<feature type="region of interest" description="Disordered" evidence="2">
    <location>
        <begin position="107"/>
        <end position="150"/>
    </location>
</feature>
<reference evidence="4" key="1">
    <citation type="submission" date="2023-08" db="EMBL/GenBank/DDBJ databases">
        <authorList>
            <person name="Audoor S."/>
            <person name="Bilcke G."/>
        </authorList>
    </citation>
    <scope>NUCLEOTIDE SEQUENCE</scope>
</reference>
<feature type="compositionally biased region" description="Basic and acidic residues" evidence="2">
    <location>
        <begin position="117"/>
        <end position="127"/>
    </location>
</feature>
<dbReference type="InterPro" id="IPR035979">
    <property type="entry name" value="RBD_domain_sf"/>
</dbReference>
<feature type="compositionally biased region" description="Polar residues" evidence="2">
    <location>
        <begin position="128"/>
        <end position="144"/>
    </location>
</feature>
<accession>A0AAD2CGX5</accession>
<keyword evidence="1" id="KW-0694">RNA-binding</keyword>
<dbReference type="PANTHER" id="PTHR48035:SF2">
    <property type="entry name" value="RNA-BINDING REGION RNP-1 DOMAIN-CONTAINING PROTEIN"/>
    <property type="match status" value="1"/>
</dbReference>
<dbReference type="InterPro" id="IPR000504">
    <property type="entry name" value="RRM_dom"/>
</dbReference>
<feature type="domain" description="RRM" evidence="3">
    <location>
        <begin position="147"/>
        <end position="225"/>
    </location>
</feature>
<comment type="caution">
    <text evidence="4">The sequence shown here is derived from an EMBL/GenBank/DDBJ whole genome shotgun (WGS) entry which is preliminary data.</text>
</comment>
<name>A0AAD2CGX5_9STRA</name>
<keyword evidence="5" id="KW-1185">Reference proteome</keyword>
<organism evidence="4 5">
    <name type="scientific">Cylindrotheca closterium</name>
    <dbReference type="NCBI Taxonomy" id="2856"/>
    <lineage>
        <taxon>Eukaryota</taxon>
        <taxon>Sar</taxon>
        <taxon>Stramenopiles</taxon>
        <taxon>Ochrophyta</taxon>
        <taxon>Bacillariophyta</taxon>
        <taxon>Bacillariophyceae</taxon>
        <taxon>Bacillariophycidae</taxon>
        <taxon>Bacillariales</taxon>
        <taxon>Bacillariaceae</taxon>
        <taxon>Cylindrotheca</taxon>
    </lineage>
</organism>
<dbReference type="Gene3D" id="3.30.70.330">
    <property type="match status" value="2"/>
</dbReference>
<dbReference type="PANTHER" id="PTHR48035">
    <property type="entry name" value="HETEROGENEOUS NUCLEAR RIBONUCLEOPROTEIN 1"/>
    <property type="match status" value="1"/>
</dbReference>
<dbReference type="Proteomes" id="UP001295423">
    <property type="component" value="Unassembled WGS sequence"/>
</dbReference>
<feature type="domain" description="RRM" evidence="3">
    <location>
        <begin position="31"/>
        <end position="108"/>
    </location>
</feature>
<evidence type="ECO:0000259" key="3">
    <source>
        <dbReference type="PROSITE" id="PS50102"/>
    </source>
</evidence>
<dbReference type="PROSITE" id="PS50102">
    <property type="entry name" value="RRM"/>
    <property type="match status" value="2"/>
</dbReference>
<dbReference type="GO" id="GO:0003723">
    <property type="term" value="F:RNA binding"/>
    <property type="evidence" value="ECO:0007669"/>
    <property type="project" value="UniProtKB-UniRule"/>
</dbReference>
<protein>
    <recommendedName>
        <fullName evidence="3">RRM domain-containing protein</fullName>
    </recommendedName>
</protein>
<dbReference type="SUPFAM" id="SSF54928">
    <property type="entry name" value="RNA-binding domain, RBD"/>
    <property type="match status" value="2"/>
</dbReference>
<dbReference type="AlphaFoldDB" id="A0AAD2CGX5"/>